<name>R7QPF0_CHOCR</name>
<protein>
    <submittedName>
        <fullName evidence="1">Uncharacterized protein</fullName>
    </submittedName>
</protein>
<reference evidence="2" key="1">
    <citation type="journal article" date="2013" name="Proc. Natl. Acad. Sci. U.S.A.">
        <title>Genome structure and metabolic features in the red seaweed Chondrus crispus shed light on evolution of the Archaeplastida.</title>
        <authorList>
            <person name="Collen J."/>
            <person name="Porcel B."/>
            <person name="Carre W."/>
            <person name="Ball S.G."/>
            <person name="Chaparro C."/>
            <person name="Tonon T."/>
            <person name="Barbeyron T."/>
            <person name="Michel G."/>
            <person name="Noel B."/>
            <person name="Valentin K."/>
            <person name="Elias M."/>
            <person name="Artiguenave F."/>
            <person name="Arun A."/>
            <person name="Aury J.M."/>
            <person name="Barbosa-Neto J.F."/>
            <person name="Bothwell J.H."/>
            <person name="Bouget F.Y."/>
            <person name="Brillet L."/>
            <person name="Cabello-Hurtado F."/>
            <person name="Capella-Gutierrez S."/>
            <person name="Charrier B."/>
            <person name="Cladiere L."/>
            <person name="Cock J.M."/>
            <person name="Coelho S.M."/>
            <person name="Colleoni C."/>
            <person name="Czjzek M."/>
            <person name="Da Silva C."/>
            <person name="Delage L."/>
            <person name="Denoeud F."/>
            <person name="Deschamps P."/>
            <person name="Dittami S.M."/>
            <person name="Gabaldon T."/>
            <person name="Gachon C.M."/>
            <person name="Groisillier A."/>
            <person name="Herve C."/>
            <person name="Jabbari K."/>
            <person name="Katinka M."/>
            <person name="Kloareg B."/>
            <person name="Kowalczyk N."/>
            <person name="Labadie K."/>
            <person name="Leblanc C."/>
            <person name="Lopez P.J."/>
            <person name="McLachlan D.H."/>
            <person name="Meslet-Cladiere L."/>
            <person name="Moustafa A."/>
            <person name="Nehr Z."/>
            <person name="Nyvall Collen P."/>
            <person name="Panaud O."/>
            <person name="Partensky F."/>
            <person name="Poulain J."/>
            <person name="Rensing S.A."/>
            <person name="Rousvoal S."/>
            <person name="Samson G."/>
            <person name="Symeonidi A."/>
            <person name="Weissenbach J."/>
            <person name="Zambounis A."/>
            <person name="Wincker P."/>
            <person name="Boyen C."/>
        </authorList>
    </citation>
    <scope>NUCLEOTIDE SEQUENCE [LARGE SCALE GENOMIC DNA]</scope>
    <source>
        <strain evidence="2">cv. Stackhouse</strain>
    </source>
</reference>
<evidence type="ECO:0000313" key="2">
    <source>
        <dbReference type="Proteomes" id="UP000012073"/>
    </source>
</evidence>
<evidence type="ECO:0000313" key="1">
    <source>
        <dbReference type="EMBL" id="CDF40367.1"/>
    </source>
</evidence>
<organism evidence="1 2">
    <name type="scientific">Chondrus crispus</name>
    <name type="common">Carrageen Irish moss</name>
    <name type="synonym">Polymorpha crispa</name>
    <dbReference type="NCBI Taxonomy" id="2769"/>
    <lineage>
        <taxon>Eukaryota</taxon>
        <taxon>Rhodophyta</taxon>
        <taxon>Florideophyceae</taxon>
        <taxon>Rhodymeniophycidae</taxon>
        <taxon>Gigartinales</taxon>
        <taxon>Gigartinaceae</taxon>
        <taxon>Chondrus</taxon>
    </lineage>
</organism>
<dbReference type="AlphaFoldDB" id="R7QPF0"/>
<dbReference type="GeneID" id="17318393"/>
<dbReference type="KEGG" id="ccp:CHC_T00007156001"/>
<keyword evidence="2" id="KW-1185">Reference proteome</keyword>
<dbReference type="Gramene" id="CDF40367">
    <property type="protein sequence ID" value="CDF40367"/>
    <property type="gene ID" value="CHC_T00007156001"/>
</dbReference>
<dbReference type="Proteomes" id="UP000012073">
    <property type="component" value="Unassembled WGS sequence"/>
</dbReference>
<dbReference type="EMBL" id="HG002162">
    <property type="protein sequence ID" value="CDF40367.1"/>
    <property type="molecule type" value="Genomic_DNA"/>
</dbReference>
<proteinExistence type="predicted"/>
<dbReference type="RefSeq" id="XP_005710661.1">
    <property type="nucleotide sequence ID" value="XM_005710604.1"/>
</dbReference>
<gene>
    <name evidence="1" type="ORF">CHC_T00007156001</name>
</gene>
<accession>R7QPF0</accession>
<sequence length="72" mass="8331">MFRRLFRQHFSFATGSYSDAWRCGMGIEGGGLEWGSNFWVCFVKAWGNRQVRLLLYGFYVAMGMECLSALME</sequence>